<evidence type="ECO:0000313" key="1">
    <source>
        <dbReference type="EMBL" id="MBP2364786.1"/>
    </source>
</evidence>
<name>A0ABS4VLK3_9PSEU</name>
<protein>
    <submittedName>
        <fullName evidence="1">Uncharacterized protein</fullName>
    </submittedName>
</protein>
<accession>A0ABS4VLK3</accession>
<reference evidence="1 2" key="1">
    <citation type="submission" date="2021-03" db="EMBL/GenBank/DDBJ databases">
        <title>Sequencing the genomes of 1000 actinobacteria strains.</title>
        <authorList>
            <person name="Klenk H.-P."/>
        </authorList>
    </citation>
    <scope>NUCLEOTIDE SEQUENCE [LARGE SCALE GENOMIC DNA]</scope>
    <source>
        <strain evidence="1 2">DSM 45256</strain>
    </source>
</reference>
<organism evidence="1 2">
    <name type="scientific">Pseudonocardia parietis</name>
    <dbReference type="NCBI Taxonomy" id="570936"/>
    <lineage>
        <taxon>Bacteria</taxon>
        <taxon>Bacillati</taxon>
        <taxon>Actinomycetota</taxon>
        <taxon>Actinomycetes</taxon>
        <taxon>Pseudonocardiales</taxon>
        <taxon>Pseudonocardiaceae</taxon>
        <taxon>Pseudonocardia</taxon>
    </lineage>
</organism>
<evidence type="ECO:0000313" key="2">
    <source>
        <dbReference type="Proteomes" id="UP001519295"/>
    </source>
</evidence>
<comment type="caution">
    <text evidence="1">The sequence shown here is derived from an EMBL/GenBank/DDBJ whole genome shotgun (WGS) entry which is preliminary data.</text>
</comment>
<gene>
    <name evidence="1" type="ORF">JOF36_000482</name>
</gene>
<dbReference type="EMBL" id="JAGINU010000001">
    <property type="protein sequence ID" value="MBP2364786.1"/>
    <property type="molecule type" value="Genomic_DNA"/>
</dbReference>
<keyword evidence="2" id="KW-1185">Reference proteome</keyword>
<dbReference type="Proteomes" id="UP001519295">
    <property type="component" value="Unassembled WGS sequence"/>
</dbReference>
<dbReference type="RefSeq" id="WP_210024801.1">
    <property type="nucleotide sequence ID" value="NZ_JAGINU010000001.1"/>
</dbReference>
<sequence length="114" mass="12418">MRFLVRQRLPEGGEVMQDHVLPMAGVVAGSMEDPPRGPVVWLGGCGNIETSEYYMLFDAPDQETIDECVQVLPGLIACERVMSVDRKTIGYRLLQSMAATYDGPRDPAGDTTAG</sequence>
<proteinExistence type="predicted"/>